<protein>
    <recommendedName>
        <fullName evidence="4">Integrase catalytic domain-containing protein</fullName>
    </recommendedName>
</protein>
<comment type="caution">
    <text evidence="2">The sequence shown here is derived from an EMBL/GenBank/DDBJ whole genome shotgun (WGS) entry which is preliminary data.</text>
</comment>
<name>A0ABP6ZGA7_9ACTN</name>
<feature type="compositionally biased region" description="Polar residues" evidence="1">
    <location>
        <begin position="77"/>
        <end position="89"/>
    </location>
</feature>
<feature type="region of interest" description="Disordered" evidence="1">
    <location>
        <begin position="43"/>
        <end position="93"/>
    </location>
</feature>
<evidence type="ECO:0000256" key="1">
    <source>
        <dbReference type="SAM" id="MobiDB-lite"/>
    </source>
</evidence>
<dbReference type="EMBL" id="BAABDQ010000044">
    <property type="protein sequence ID" value="GAA3608369.1"/>
    <property type="molecule type" value="Genomic_DNA"/>
</dbReference>
<sequence length="118" mass="13251">MEAARCAATGEPFRPGYVHELQWNERHLRRALSEYERFHNLHRAHQALTQAAPAAPPRTTSGRQPDKQLPPGPSGEHNGQTLAHHQQLQGLVGHDPIVDTRAVAAQRVVWVVDRPLRQ</sequence>
<accession>A0ABP6ZGA7</accession>
<keyword evidence="3" id="KW-1185">Reference proteome</keyword>
<evidence type="ECO:0008006" key="4">
    <source>
        <dbReference type="Google" id="ProtNLM"/>
    </source>
</evidence>
<proteinExistence type="predicted"/>
<organism evidence="2 3">
    <name type="scientific">Nonomuraea rosea</name>
    <dbReference type="NCBI Taxonomy" id="638574"/>
    <lineage>
        <taxon>Bacteria</taxon>
        <taxon>Bacillati</taxon>
        <taxon>Actinomycetota</taxon>
        <taxon>Actinomycetes</taxon>
        <taxon>Streptosporangiales</taxon>
        <taxon>Streptosporangiaceae</taxon>
        <taxon>Nonomuraea</taxon>
    </lineage>
</organism>
<gene>
    <name evidence="2" type="ORF">GCM10022419_111620</name>
</gene>
<dbReference type="Proteomes" id="UP001500630">
    <property type="component" value="Unassembled WGS sequence"/>
</dbReference>
<reference evidence="3" key="1">
    <citation type="journal article" date="2019" name="Int. J. Syst. Evol. Microbiol.">
        <title>The Global Catalogue of Microorganisms (GCM) 10K type strain sequencing project: providing services to taxonomists for standard genome sequencing and annotation.</title>
        <authorList>
            <consortium name="The Broad Institute Genomics Platform"/>
            <consortium name="The Broad Institute Genome Sequencing Center for Infectious Disease"/>
            <person name="Wu L."/>
            <person name="Ma J."/>
        </authorList>
    </citation>
    <scope>NUCLEOTIDE SEQUENCE [LARGE SCALE GENOMIC DNA]</scope>
    <source>
        <strain evidence="3">JCM 17326</strain>
    </source>
</reference>
<evidence type="ECO:0000313" key="2">
    <source>
        <dbReference type="EMBL" id="GAA3608369.1"/>
    </source>
</evidence>
<evidence type="ECO:0000313" key="3">
    <source>
        <dbReference type="Proteomes" id="UP001500630"/>
    </source>
</evidence>